<sequence length="161" mass="17928">MRLAFRPEFPVQDSADKYEAVGYDLPLTPLRLNSGSPWESQEQLEFPDSPSYVERKLQDIYTASVQLAEVSGRLVQKILVKVVCQQLPNVARRFEGALSSMSKDVEEDPIEDATFQEAMSAYTIHGRCQMEILLAEVLDTLPFGAAQNEDAMGGTATAKRK</sequence>
<dbReference type="EMBL" id="LSRX01000045">
    <property type="protein sequence ID" value="OLQ12331.1"/>
    <property type="molecule type" value="Genomic_DNA"/>
</dbReference>
<evidence type="ECO:0000313" key="2">
    <source>
        <dbReference type="Proteomes" id="UP000186817"/>
    </source>
</evidence>
<protein>
    <submittedName>
        <fullName evidence="1">Uncharacterized protein</fullName>
    </submittedName>
</protein>
<keyword evidence="2" id="KW-1185">Reference proteome</keyword>
<dbReference type="AlphaFoldDB" id="A0A1Q9EY52"/>
<reference evidence="1 2" key="1">
    <citation type="submission" date="2016-02" db="EMBL/GenBank/DDBJ databases">
        <title>Genome analysis of coral dinoflagellate symbionts highlights evolutionary adaptations to a symbiotic lifestyle.</title>
        <authorList>
            <person name="Aranda M."/>
            <person name="Li Y."/>
            <person name="Liew Y.J."/>
            <person name="Baumgarten S."/>
            <person name="Simakov O."/>
            <person name="Wilson M."/>
            <person name="Piel J."/>
            <person name="Ashoor H."/>
            <person name="Bougouffa S."/>
            <person name="Bajic V.B."/>
            <person name="Ryu T."/>
            <person name="Ravasi T."/>
            <person name="Bayer T."/>
            <person name="Micklem G."/>
            <person name="Kim H."/>
            <person name="Bhak J."/>
            <person name="Lajeunesse T.C."/>
            <person name="Voolstra C.R."/>
        </authorList>
    </citation>
    <scope>NUCLEOTIDE SEQUENCE [LARGE SCALE GENOMIC DNA]</scope>
    <source>
        <strain evidence="1 2">CCMP2467</strain>
    </source>
</reference>
<name>A0A1Q9EY52_SYMMI</name>
<proteinExistence type="predicted"/>
<evidence type="ECO:0000313" key="1">
    <source>
        <dbReference type="EMBL" id="OLQ12331.1"/>
    </source>
</evidence>
<organism evidence="1 2">
    <name type="scientific">Symbiodinium microadriaticum</name>
    <name type="common">Dinoflagellate</name>
    <name type="synonym">Zooxanthella microadriatica</name>
    <dbReference type="NCBI Taxonomy" id="2951"/>
    <lineage>
        <taxon>Eukaryota</taxon>
        <taxon>Sar</taxon>
        <taxon>Alveolata</taxon>
        <taxon>Dinophyceae</taxon>
        <taxon>Suessiales</taxon>
        <taxon>Symbiodiniaceae</taxon>
        <taxon>Symbiodinium</taxon>
    </lineage>
</organism>
<dbReference type="Proteomes" id="UP000186817">
    <property type="component" value="Unassembled WGS sequence"/>
</dbReference>
<comment type="caution">
    <text evidence="1">The sequence shown here is derived from an EMBL/GenBank/DDBJ whole genome shotgun (WGS) entry which is preliminary data.</text>
</comment>
<accession>A0A1Q9EY52</accession>
<gene>
    <name evidence="1" type="ORF">AK812_SmicGene3799</name>
</gene>